<gene>
    <name evidence="6" type="ORF">CYJ57_03570</name>
</gene>
<protein>
    <recommendedName>
        <fullName evidence="8">Inositol monophosphatase family protein</fullName>
    </recommendedName>
</protein>
<feature type="binding site" evidence="5">
    <location>
        <position position="87"/>
    </location>
    <ligand>
        <name>Mg(2+)</name>
        <dbReference type="ChEBI" id="CHEBI:18420"/>
        <label>1</label>
        <note>catalytic</note>
    </ligand>
</feature>
<dbReference type="PROSITE" id="PS00629">
    <property type="entry name" value="IMP_1"/>
    <property type="match status" value="1"/>
</dbReference>
<dbReference type="InterPro" id="IPR000760">
    <property type="entry name" value="Inositol_monophosphatase-like"/>
</dbReference>
<dbReference type="Pfam" id="PF00459">
    <property type="entry name" value="Inositol_P"/>
    <property type="match status" value="1"/>
</dbReference>
<dbReference type="GO" id="GO:0008934">
    <property type="term" value="F:inositol monophosphate 1-phosphatase activity"/>
    <property type="evidence" value="ECO:0007669"/>
    <property type="project" value="TreeGrafter"/>
</dbReference>
<dbReference type="EMBL" id="PKHE01000006">
    <property type="protein sequence ID" value="PKY89613.1"/>
    <property type="molecule type" value="Genomic_DNA"/>
</dbReference>
<sequence>MTMDKQMHQRAIDWLNQAADLLRATLDSPLQVKQKQNAHDLVTEMDCRIEDYLIQQIRHYYPNHQILSEEGQGDVFLNTEGYLWIIDPIDGTLNYVKEKNHFAILLGIYYNGNPIAGYIVDVMNEQLYYGIVGDGVYLNHQPLLPIQIASLETSLIHGNVHLFIHNRYQAREILNHSLGMRHYGAAGLDMISVIRGEAALYLSPRLQPWDFAAGLAIFTAMNYKMTTPTGQPLDLLKQQAVLACHPAVHSQVLDIIQSTDSEANYNDN</sequence>
<evidence type="ECO:0008006" key="8">
    <source>
        <dbReference type="Google" id="ProtNLM"/>
    </source>
</evidence>
<dbReference type="Proteomes" id="UP000234384">
    <property type="component" value="Unassembled WGS sequence"/>
</dbReference>
<dbReference type="GO" id="GO:0006020">
    <property type="term" value="P:inositol metabolic process"/>
    <property type="evidence" value="ECO:0007669"/>
    <property type="project" value="TreeGrafter"/>
</dbReference>
<dbReference type="PANTHER" id="PTHR20854:SF4">
    <property type="entry name" value="INOSITOL-1-MONOPHOSPHATASE-RELATED"/>
    <property type="match status" value="1"/>
</dbReference>
<proteinExistence type="predicted"/>
<evidence type="ECO:0000256" key="2">
    <source>
        <dbReference type="ARBA" id="ARBA00022723"/>
    </source>
</evidence>
<dbReference type="CDD" id="cd01637">
    <property type="entry name" value="IMPase_like"/>
    <property type="match status" value="1"/>
</dbReference>
<comment type="caution">
    <text evidence="6">The sequence shown here is derived from an EMBL/GenBank/DDBJ whole genome shotgun (WGS) entry which is preliminary data.</text>
</comment>
<dbReference type="GO" id="GO:0007165">
    <property type="term" value="P:signal transduction"/>
    <property type="evidence" value="ECO:0007669"/>
    <property type="project" value="TreeGrafter"/>
</dbReference>
<name>A0A2I1K1W5_9LACT</name>
<dbReference type="PRINTS" id="PR00377">
    <property type="entry name" value="IMPHPHTASES"/>
</dbReference>
<dbReference type="PANTHER" id="PTHR20854">
    <property type="entry name" value="INOSITOL MONOPHOSPHATASE"/>
    <property type="match status" value="1"/>
</dbReference>
<keyword evidence="2 5" id="KW-0479">Metal-binding</keyword>
<feature type="binding site" evidence="5">
    <location>
        <position position="210"/>
    </location>
    <ligand>
        <name>Mg(2+)</name>
        <dbReference type="ChEBI" id="CHEBI:18420"/>
        <label>1</label>
        <note>catalytic</note>
    </ligand>
</feature>
<dbReference type="AlphaFoldDB" id="A0A2I1K1W5"/>
<evidence type="ECO:0000256" key="5">
    <source>
        <dbReference type="PIRSR" id="PIRSR600760-2"/>
    </source>
</evidence>
<keyword evidence="4 5" id="KW-0460">Magnesium</keyword>
<dbReference type="SUPFAM" id="SSF56655">
    <property type="entry name" value="Carbohydrate phosphatase"/>
    <property type="match status" value="1"/>
</dbReference>
<accession>A0A2I1K1W5</accession>
<evidence type="ECO:0000313" key="6">
    <source>
        <dbReference type="EMBL" id="PKY89613.1"/>
    </source>
</evidence>
<dbReference type="OrthoDB" id="9772456at2"/>
<feature type="binding site" evidence="5">
    <location>
        <position position="90"/>
    </location>
    <ligand>
        <name>Mg(2+)</name>
        <dbReference type="ChEBI" id="CHEBI:18420"/>
        <label>2</label>
    </ligand>
</feature>
<evidence type="ECO:0000313" key="7">
    <source>
        <dbReference type="Proteomes" id="UP000234384"/>
    </source>
</evidence>
<organism evidence="6 7">
    <name type="scientific">Falseniella ignava</name>
    <dbReference type="NCBI Taxonomy" id="137730"/>
    <lineage>
        <taxon>Bacteria</taxon>
        <taxon>Bacillati</taxon>
        <taxon>Bacillota</taxon>
        <taxon>Bacilli</taxon>
        <taxon>Lactobacillales</taxon>
        <taxon>Aerococcaceae</taxon>
        <taxon>Falseniella</taxon>
    </lineage>
</organism>
<dbReference type="FunFam" id="3.30.540.10:FF:000003">
    <property type="entry name" value="Inositol-1-monophosphatase"/>
    <property type="match status" value="1"/>
</dbReference>
<comment type="cofactor">
    <cofactor evidence="1 5">
        <name>Mg(2+)</name>
        <dbReference type="ChEBI" id="CHEBI:18420"/>
    </cofactor>
</comment>
<evidence type="ECO:0000256" key="4">
    <source>
        <dbReference type="ARBA" id="ARBA00022842"/>
    </source>
</evidence>
<keyword evidence="3" id="KW-0378">Hydrolase</keyword>
<reference evidence="6 7" key="1">
    <citation type="submission" date="2017-12" db="EMBL/GenBank/DDBJ databases">
        <title>Phylogenetic diversity of female urinary microbiome.</title>
        <authorList>
            <person name="Thomas-White K."/>
            <person name="Wolfe A.J."/>
        </authorList>
    </citation>
    <scope>NUCLEOTIDE SEQUENCE [LARGE SCALE GENOMIC DNA]</scope>
    <source>
        <strain evidence="6 7">UMB0898</strain>
    </source>
</reference>
<dbReference type="GO" id="GO:0046872">
    <property type="term" value="F:metal ion binding"/>
    <property type="evidence" value="ECO:0007669"/>
    <property type="project" value="UniProtKB-KW"/>
</dbReference>
<feature type="binding site" evidence="5">
    <location>
        <position position="89"/>
    </location>
    <ligand>
        <name>Mg(2+)</name>
        <dbReference type="ChEBI" id="CHEBI:18420"/>
        <label>1</label>
        <note>catalytic</note>
    </ligand>
</feature>
<feature type="binding site" evidence="5">
    <location>
        <position position="69"/>
    </location>
    <ligand>
        <name>Mg(2+)</name>
        <dbReference type="ChEBI" id="CHEBI:18420"/>
        <label>1</label>
        <note>catalytic</note>
    </ligand>
</feature>
<dbReference type="Gene3D" id="3.40.190.80">
    <property type="match status" value="1"/>
</dbReference>
<dbReference type="Gene3D" id="3.30.540.10">
    <property type="entry name" value="Fructose-1,6-Bisphosphatase, subunit A, domain 1"/>
    <property type="match status" value="1"/>
</dbReference>
<evidence type="ECO:0000256" key="1">
    <source>
        <dbReference type="ARBA" id="ARBA00001946"/>
    </source>
</evidence>
<dbReference type="InterPro" id="IPR020583">
    <property type="entry name" value="Inositol_monoP_metal-BS"/>
</dbReference>
<evidence type="ECO:0000256" key="3">
    <source>
        <dbReference type="ARBA" id="ARBA00022801"/>
    </source>
</evidence>